<name>A0A7X6MHN9_9ACTN</name>
<reference evidence="1 2" key="1">
    <citation type="submission" date="2020-04" db="EMBL/GenBank/DDBJ databases">
        <title>MicrobeNet Type strains.</title>
        <authorList>
            <person name="Nicholson A.C."/>
        </authorList>
    </citation>
    <scope>NUCLEOTIDE SEQUENCE [LARGE SCALE GENOMIC DNA]</scope>
    <source>
        <strain evidence="1 2">ATCC 23612</strain>
    </source>
</reference>
<evidence type="ECO:0000313" key="2">
    <source>
        <dbReference type="Proteomes" id="UP000553209"/>
    </source>
</evidence>
<keyword evidence="2" id="KW-1185">Reference proteome</keyword>
<dbReference type="AlphaFoldDB" id="A0A7X6MHN9"/>
<organism evidence="1 2">
    <name type="scientific">Nocardiopsis alborubida</name>
    <dbReference type="NCBI Taxonomy" id="146802"/>
    <lineage>
        <taxon>Bacteria</taxon>
        <taxon>Bacillati</taxon>
        <taxon>Actinomycetota</taxon>
        <taxon>Actinomycetes</taxon>
        <taxon>Streptosporangiales</taxon>
        <taxon>Nocardiopsidaceae</taxon>
        <taxon>Nocardiopsis</taxon>
    </lineage>
</organism>
<protein>
    <submittedName>
        <fullName evidence="1">Uncharacterized protein</fullName>
    </submittedName>
</protein>
<comment type="caution">
    <text evidence="1">The sequence shown here is derived from an EMBL/GenBank/DDBJ whole genome shotgun (WGS) entry which is preliminary data.</text>
</comment>
<gene>
    <name evidence="1" type="ORF">HGB44_18465</name>
</gene>
<evidence type="ECO:0000313" key="1">
    <source>
        <dbReference type="EMBL" id="NKY99630.1"/>
    </source>
</evidence>
<sequence length="98" mass="10807">MSRVFATSRRVRRAPAAELVRLLEARHRLNAEEAPEPGQVVARLGNRSVAVALIDGQWFRRHTAQDGRNALSPLHPAGHEFSVAHSVAVELIEARAVE</sequence>
<proteinExistence type="predicted"/>
<dbReference type="RefSeq" id="WP_061082001.1">
    <property type="nucleotide sequence ID" value="NZ_JAAXPG010000017.1"/>
</dbReference>
<accession>A0A7X6MHN9</accession>
<dbReference type="EMBL" id="JAAXPG010000017">
    <property type="protein sequence ID" value="NKY99630.1"/>
    <property type="molecule type" value="Genomic_DNA"/>
</dbReference>
<dbReference type="Proteomes" id="UP000553209">
    <property type="component" value="Unassembled WGS sequence"/>
</dbReference>